<evidence type="ECO:0000256" key="2">
    <source>
        <dbReference type="ARBA" id="ARBA00022801"/>
    </source>
</evidence>
<protein>
    <submittedName>
        <fullName evidence="3">Alpha/beta hydrolase</fullName>
    </submittedName>
</protein>
<organism evidence="3 4">
    <name type="scientific">Pararcticibacter amylolyticus</name>
    <dbReference type="NCBI Taxonomy" id="2173175"/>
    <lineage>
        <taxon>Bacteria</taxon>
        <taxon>Pseudomonadati</taxon>
        <taxon>Bacteroidota</taxon>
        <taxon>Sphingobacteriia</taxon>
        <taxon>Sphingobacteriales</taxon>
        <taxon>Sphingobacteriaceae</taxon>
        <taxon>Pararcticibacter</taxon>
    </lineage>
</organism>
<name>A0A2U2PEX1_9SPHI</name>
<dbReference type="RefSeq" id="WP_109416440.1">
    <property type="nucleotide sequence ID" value="NZ_QEAS01000011.1"/>
</dbReference>
<dbReference type="Proteomes" id="UP000245647">
    <property type="component" value="Unassembled WGS sequence"/>
</dbReference>
<dbReference type="EMBL" id="QEAS01000011">
    <property type="protein sequence ID" value="PWG79923.1"/>
    <property type="molecule type" value="Genomic_DNA"/>
</dbReference>
<evidence type="ECO:0000313" key="4">
    <source>
        <dbReference type="Proteomes" id="UP000245647"/>
    </source>
</evidence>
<keyword evidence="2 3" id="KW-0378">Hydrolase</keyword>
<proteinExistence type="inferred from homology"/>
<comment type="similarity">
    <text evidence="1">Belongs to the esterase D family.</text>
</comment>
<comment type="caution">
    <text evidence="3">The sequence shown here is derived from an EMBL/GenBank/DDBJ whole genome shotgun (WGS) entry which is preliminary data.</text>
</comment>
<dbReference type="InterPro" id="IPR029058">
    <property type="entry name" value="AB_hydrolase_fold"/>
</dbReference>
<gene>
    <name evidence="3" type="ORF">DDR33_14070</name>
</gene>
<evidence type="ECO:0000256" key="1">
    <source>
        <dbReference type="ARBA" id="ARBA00005622"/>
    </source>
</evidence>
<reference evidence="3 4" key="1">
    <citation type="submission" date="2018-04" db="EMBL/GenBank/DDBJ databases">
        <title>Pedobacter chongqingensis sp. nov., isolated from a rottenly hemp rope.</title>
        <authorList>
            <person name="Cai Y."/>
        </authorList>
    </citation>
    <scope>NUCLEOTIDE SEQUENCE [LARGE SCALE GENOMIC DNA]</scope>
    <source>
        <strain evidence="3 4">FJ4-8</strain>
    </source>
</reference>
<dbReference type="SUPFAM" id="SSF53474">
    <property type="entry name" value="alpha/beta-Hydrolases"/>
    <property type="match status" value="1"/>
</dbReference>
<dbReference type="Pfam" id="PF00756">
    <property type="entry name" value="Esterase"/>
    <property type="match status" value="1"/>
</dbReference>
<accession>A0A2U2PEX1</accession>
<dbReference type="InterPro" id="IPR000801">
    <property type="entry name" value="Esterase-like"/>
</dbReference>
<dbReference type="InterPro" id="IPR052558">
    <property type="entry name" value="Siderophore_Hydrolase_D"/>
</dbReference>
<sequence length="379" mass="43093">MKPIALLVITIFLICGVKGQDQMQSNSVTIGTKHKLKSHILNEVREYWVSLPPDYYSTKYAPAKYPVVYLLDGDANFHSFTGMAQALASGAYSKVPQMIIVGILNTDRTRDLTPSNSSREAFFDKSVPLYKNSGGNASFIRFLEEELIPHINSSYRTDDYRILTGHSFGGLTAVNILLNHTPLFNAYIAIDPSLWWDNTLLLKQADSLFKKREFKGVVLFTGRAFKESVPEDTTTDMARSNIAFHQLLDKYKPAGLKYKYQYYPDDDHGTVPVPASYDALKFIFGQHRIHVKQAVKDPSLVTKSFERLSNDLHHQFRPSESWLDWMGSYCLKIGRPDKASDFFRMAAELYPDSPEIVRYRSKIQHDASTNYSERATGSK</sequence>
<dbReference type="GO" id="GO:0016788">
    <property type="term" value="F:hydrolase activity, acting on ester bonds"/>
    <property type="evidence" value="ECO:0007669"/>
    <property type="project" value="TreeGrafter"/>
</dbReference>
<keyword evidence="4" id="KW-1185">Reference proteome</keyword>
<dbReference type="OrthoDB" id="9784036at2"/>
<dbReference type="AlphaFoldDB" id="A0A2U2PEX1"/>
<dbReference type="Gene3D" id="3.40.50.1820">
    <property type="entry name" value="alpha/beta hydrolase"/>
    <property type="match status" value="1"/>
</dbReference>
<dbReference type="PANTHER" id="PTHR40841">
    <property type="entry name" value="SIDEROPHORE TRIACETYLFUSARININE C ESTERASE"/>
    <property type="match status" value="1"/>
</dbReference>
<evidence type="ECO:0000313" key="3">
    <source>
        <dbReference type="EMBL" id="PWG79923.1"/>
    </source>
</evidence>
<dbReference type="PANTHER" id="PTHR40841:SF2">
    <property type="entry name" value="SIDEROPHORE-DEGRADING ESTERASE (EUROFUNG)"/>
    <property type="match status" value="1"/>
</dbReference>